<dbReference type="InterPro" id="IPR050090">
    <property type="entry name" value="Tyrosine_recombinase_XerCD"/>
</dbReference>
<accession>A0A558R5P6</accession>
<proteinExistence type="predicted"/>
<keyword evidence="2" id="KW-0238">DNA-binding</keyword>
<evidence type="ECO:0000256" key="3">
    <source>
        <dbReference type="ARBA" id="ARBA00023172"/>
    </source>
</evidence>
<dbReference type="Gene3D" id="1.10.443.10">
    <property type="entry name" value="Intergrase catalytic core"/>
    <property type="match status" value="1"/>
</dbReference>
<dbReference type="Gene3D" id="1.10.150.130">
    <property type="match status" value="1"/>
</dbReference>
<dbReference type="SUPFAM" id="SSF56349">
    <property type="entry name" value="DNA breaking-rejoining enzymes"/>
    <property type="match status" value="1"/>
</dbReference>
<dbReference type="PANTHER" id="PTHR30349:SF88">
    <property type="entry name" value="BLL1584 PROTEIN"/>
    <property type="match status" value="1"/>
</dbReference>
<evidence type="ECO:0000313" key="5">
    <source>
        <dbReference type="EMBL" id="TVV74687.1"/>
    </source>
</evidence>
<dbReference type="AlphaFoldDB" id="A0A558R5P6"/>
<dbReference type="GO" id="GO:0006310">
    <property type="term" value="P:DNA recombination"/>
    <property type="evidence" value="ECO:0007669"/>
    <property type="project" value="UniProtKB-KW"/>
</dbReference>
<comment type="caution">
    <text evidence="5">The sequence shown here is derived from an EMBL/GenBank/DDBJ whole genome shotgun (WGS) entry which is preliminary data.</text>
</comment>
<dbReference type="InterPro" id="IPR002104">
    <property type="entry name" value="Integrase_catalytic"/>
</dbReference>
<dbReference type="OrthoDB" id="7510934at2"/>
<keyword evidence="6" id="KW-1185">Reference proteome</keyword>
<evidence type="ECO:0000256" key="1">
    <source>
        <dbReference type="ARBA" id="ARBA00022908"/>
    </source>
</evidence>
<dbReference type="InterPro" id="IPR011010">
    <property type="entry name" value="DNA_brk_join_enz"/>
</dbReference>
<gene>
    <name evidence="5" type="ORF">FOY91_08970</name>
</gene>
<dbReference type="Pfam" id="PF00589">
    <property type="entry name" value="Phage_integrase"/>
    <property type="match status" value="1"/>
</dbReference>
<feature type="domain" description="Tyr recombinase" evidence="4">
    <location>
        <begin position="178"/>
        <end position="347"/>
    </location>
</feature>
<evidence type="ECO:0000259" key="4">
    <source>
        <dbReference type="PROSITE" id="PS51898"/>
    </source>
</evidence>
<name>A0A558R5P6_9SPHN</name>
<keyword evidence="1" id="KW-0229">DNA integration</keyword>
<protein>
    <submittedName>
        <fullName evidence="5">Tyrosine-type recombinase/integrase</fullName>
    </submittedName>
</protein>
<evidence type="ECO:0000313" key="6">
    <source>
        <dbReference type="Proteomes" id="UP000318681"/>
    </source>
</evidence>
<evidence type="ECO:0000256" key="2">
    <source>
        <dbReference type="ARBA" id="ARBA00023125"/>
    </source>
</evidence>
<dbReference type="GO" id="GO:0015074">
    <property type="term" value="P:DNA integration"/>
    <property type="evidence" value="ECO:0007669"/>
    <property type="project" value="UniProtKB-KW"/>
</dbReference>
<dbReference type="RefSeq" id="WP_145150260.1">
    <property type="nucleotide sequence ID" value="NZ_VNIM01000029.1"/>
</dbReference>
<dbReference type="GO" id="GO:0003677">
    <property type="term" value="F:DNA binding"/>
    <property type="evidence" value="ECO:0007669"/>
    <property type="project" value="UniProtKB-KW"/>
</dbReference>
<dbReference type="Proteomes" id="UP000318681">
    <property type="component" value="Unassembled WGS sequence"/>
</dbReference>
<dbReference type="PANTHER" id="PTHR30349">
    <property type="entry name" value="PHAGE INTEGRASE-RELATED"/>
    <property type="match status" value="1"/>
</dbReference>
<dbReference type="EMBL" id="VNIM01000029">
    <property type="protein sequence ID" value="TVV74687.1"/>
    <property type="molecule type" value="Genomic_DNA"/>
</dbReference>
<organism evidence="5 6">
    <name type="scientific">Alterirhizorhabdus solaris</name>
    <dbReference type="NCBI Taxonomy" id="2529389"/>
    <lineage>
        <taxon>Bacteria</taxon>
        <taxon>Pseudomonadati</taxon>
        <taxon>Pseudomonadota</taxon>
        <taxon>Alphaproteobacteria</taxon>
        <taxon>Sphingomonadales</taxon>
        <taxon>Rhizorhabdaceae</taxon>
        <taxon>Alterirhizorhabdus</taxon>
    </lineage>
</organism>
<sequence>MTRKRRYPNVSSFTDRHGKLRWRWRKTGFATYYFRNPPDTAGFKEELAACEAGAPIRAGEGRCIPRSVGDLVARYYGSTNFNRGGLDDQRRRRLLIESFREPFADDLVANFGWQHIEAVLAERAKKATNDRGRVVGGPFAAQSLRKQLRRLFSYAKRLDWIAENPVDDAERVQAPKTSGFYSWSEEDIGKYQAHHPLGTRARLALEIMLWTGQRRGDARLLGPEQLKHGQINYRQGKTGTDLWLPAAPQLLDAISAMNRVGFKTFLVTEYGKPFSRAGFGNKMREWCDEAGLPQCTSHGLRKAMARRLAESGESQQSIKSVGGWKADAEVTTYTAGADQRRLASAAIGRLSNADLANRAGELANHSTQTPEKEP</sequence>
<keyword evidence="3" id="KW-0233">DNA recombination</keyword>
<dbReference type="InterPro" id="IPR013762">
    <property type="entry name" value="Integrase-like_cat_sf"/>
</dbReference>
<dbReference type="PROSITE" id="PS51898">
    <property type="entry name" value="TYR_RECOMBINASE"/>
    <property type="match status" value="1"/>
</dbReference>
<reference evidence="5 6" key="1">
    <citation type="submission" date="2019-07" db="EMBL/GenBank/DDBJ databases">
        <title>Sphingomonas solaris sp. nov., isolated from a solar panel from Boston, Massachusetts.</title>
        <authorList>
            <person name="Tanner K."/>
            <person name="Pascual J."/>
            <person name="Mancuso C."/>
            <person name="Pereto J."/>
            <person name="Khalil A."/>
            <person name="Vilanova C."/>
        </authorList>
    </citation>
    <scope>NUCLEOTIDE SEQUENCE [LARGE SCALE GENOMIC DNA]</scope>
    <source>
        <strain evidence="5 6">R4DWN</strain>
    </source>
</reference>
<dbReference type="InterPro" id="IPR010998">
    <property type="entry name" value="Integrase_recombinase_N"/>
</dbReference>